<dbReference type="SFLD" id="SFLDG01129">
    <property type="entry name" value="C1.5:_HAD__Beta-PGM__Phosphata"/>
    <property type="match status" value="1"/>
</dbReference>
<protein>
    <submittedName>
        <fullName evidence="1">2-deoxyglucose-6-phosphatase</fullName>
    </submittedName>
</protein>
<dbReference type="CDD" id="cd07505">
    <property type="entry name" value="HAD_BPGM-like"/>
    <property type="match status" value="1"/>
</dbReference>
<dbReference type="PANTHER" id="PTHR43481">
    <property type="entry name" value="FRUCTOSE-1-PHOSPHATE PHOSPHATASE"/>
    <property type="match status" value="1"/>
</dbReference>
<dbReference type="SUPFAM" id="SSF56784">
    <property type="entry name" value="HAD-like"/>
    <property type="match status" value="1"/>
</dbReference>
<accession>A0ABQ2HER6</accession>
<dbReference type="Proteomes" id="UP000632339">
    <property type="component" value="Unassembled WGS sequence"/>
</dbReference>
<dbReference type="InterPro" id="IPR006439">
    <property type="entry name" value="HAD-SF_hydro_IA"/>
</dbReference>
<evidence type="ECO:0000313" key="2">
    <source>
        <dbReference type="Proteomes" id="UP000632339"/>
    </source>
</evidence>
<organism evidence="1 2">
    <name type="scientific">Dyadobacter beijingensis</name>
    <dbReference type="NCBI Taxonomy" id="365489"/>
    <lineage>
        <taxon>Bacteria</taxon>
        <taxon>Pseudomonadati</taxon>
        <taxon>Bacteroidota</taxon>
        <taxon>Cytophagia</taxon>
        <taxon>Cytophagales</taxon>
        <taxon>Spirosomataceae</taxon>
        <taxon>Dyadobacter</taxon>
    </lineage>
</organism>
<dbReference type="PANTHER" id="PTHR43481:SF4">
    <property type="entry name" value="GLYCEROL-1-PHOSPHATE PHOSPHOHYDROLASE 1-RELATED"/>
    <property type="match status" value="1"/>
</dbReference>
<sequence>MVIKNPYTTQIMIKAAIFDMDGLLIDSEPMWTEAARSVMQKVNFELTEALRLQTTGLSIKLFLDFCHQVQPWNTPSFEELETEILVKAHHAILANAEAMPGAIALVQELKKQGLKLAVASASHMELIEGVLKRLEIIDYFDTWHSGELEKYTKPHPAVYLTTAQKLGVLPKECIAFEDSHAGLRAAHAAGMITISVPAAEVFEDKKFDMAHYKIPSLEKYILSEMSGVPQSVIEN</sequence>
<dbReference type="Gene3D" id="3.40.50.1000">
    <property type="entry name" value="HAD superfamily/HAD-like"/>
    <property type="match status" value="1"/>
</dbReference>
<name>A0ABQ2HER6_9BACT</name>
<dbReference type="Pfam" id="PF00702">
    <property type="entry name" value="Hydrolase"/>
    <property type="match status" value="1"/>
</dbReference>
<dbReference type="InterPro" id="IPR036412">
    <property type="entry name" value="HAD-like_sf"/>
</dbReference>
<dbReference type="InterPro" id="IPR023198">
    <property type="entry name" value="PGP-like_dom2"/>
</dbReference>
<dbReference type="EMBL" id="BMLI01000001">
    <property type="protein sequence ID" value="GGM79067.1"/>
    <property type="molecule type" value="Genomic_DNA"/>
</dbReference>
<evidence type="ECO:0000313" key="1">
    <source>
        <dbReference type="EMBL" id="GGM79067.1"/>
    </source>
</evidence>
<dbReference type="InterPro" id="IPR023214">
    <property type="entry name" value="HAD_sf"/>
</dbReference>
<dbReference type="NCBIfam" id="NF008087">
    <property type="entry name" value="PRK10826.1"/>
    <property type="match status" value="1"/>
</dbReference>
<dbReference type="NCBIfam" id="TIGR01509">
    <property type="entry name" value="HAD-SF-IA-v3"/>
    <property type="match status" value="1"/>
</dbReference>
<keyword evidence="2" id="KW-1185">Reference proteome</keyword>
<reference evidence="2" key="1">
    <citation type="journal article" date="2019" name="Int. J. Syst. Evol. Microbiol.">
        <title>The Global Catalogue of Microorganisms (GCM) 10K type strain sequencing project: providing services to taxonomists for standard genome sequencing and annotation.</title>
        <authorList>
            <consortium name="The Broad Institute Genomics Platform"/>
            <consortium name="The Broad Institute Genome Sequencing Center for Infectious Disease"/>
            <person name="Wu L."/>
            <person name="Ma J."/>
        </authorList>
    </citation>
    <scope>NUCLEOTIDE SEQUENCE [LARGE SCALE GENOMIC DNA]</scope>
    <source>
        <strain evidence="2">CGMCC 1.6375</strain>
    </source>
</reference>
<comment type="caution">
    <text evidence="1">The sequence shown here is derived from an EMBL/GenBank/DDBJ whole genome shotgun (WGS) entry which is preliminary data.</text>
</comment>
<dbReference type="PRINTS" id="PR00413">
    <property type="entry name" value="HADHALOGNASE"/>
</dbReference>
<dbReference type="Gene3D" id="1.10.150.240">
    <property type="entry name" value="Putative phosphatase, domain 2"/>
    <property type="match status" value="1"/>
</dbReference>
<dbReference type="SFLD" id="SFLDG01135">
    <property type="entry name" value="C1.5.6:_HAD__Beta-PGM__Phospha"/>
    <property type="match status" value="1"/>
</dbReference>
<gene>
    <name evidence="1" type="ORF">GCM10010967_08500</name>
</gene>
<dbReference type="InterPro" id="IPR051806">
    <property type="entry name" value="HAD-like_SPP"/>
</dbReference>
<proteinExistence type="predicted"/>
<dbReference type="SFLD" id="SFLDS00003">
    <property type="entry name" value="Haloacid_Dehalogenase"/>
    <property type="match status" value="1"/>
</dbReference>